<dbReference type="Proteomes" id="UP000801864">
    <property type="component" value="Unassembled WGS sequence"/>
</dbReference>
<name>A0A9P4XS07_9HYPO</name>
<sequence length="77" mass="8074">MTGGYFLPLHHSPPPSLGCAQSRVLLQQSTRSSSGRSFLVSTPVLARSLPRAGLAQPRGAVPTVYPPPDMVLSASDC</sequence>
<reference evidence="1 2" key="1">
    <citation type="submission" date="2018-06" db="EMBL/GenBank/DDBJ databases">
        <title>Genome analysis of cellulolytic fungus Trichoderma lentiforme CFAM-422.</title>
        <authorList>
            <person name="Steindorff A.S."/>
            <person name="Formighieri E.F."/>
            <person name="Midorikawa G.E.O."/>
            <person name="Tamietti M.S."/>
            <person name="Ramos E.Z."/>
            <person name="Silva A.S."/>
            <person name="Bon E.P.S."/>
            <person name="Mendes T.D."/>
            <person name="Damaso M.C.T."/>
            <person name="Favaro L.C.L."/>
        </authorList>
    </citation>
    <scope>NUCLEOTIDE SEQUENCE [LARGE SCALE GENOMIC DNA]</scope>
    <source>
        <strain evidence="1 2">CFAM-422</strain>
    </source>
</reference>
<comment type="caution">
    <text evidence="1">The sequence shown here is derived from an EMBL/GenBank/DDBJ whole genome shotgun (WGS) entry which is preliminary data.</text>
</comment>
<gene>
    <name evidence="1" type="ORF">CFAM422_000769</name>
</gene>
<dbReference type="EMBL" id="QLNT01000001">
    <property type="protein sequence ID" value="KAF3077213.1"/>
    <property type="molecule type" value="Genomic_DNA"/>
</dbReference>
<organism evidence="1 2">
    <name type="scientific">Trichoderma lentiforme</name>
    <dbReference type="NCBI Taxonomy" id="1567552"/>
    <lineage>
        <taxon>Eukaryota</taxon>
        <taxon>Fungi</taxon>
        <taxon>Dikarya</taxon>
        <taxon>Ascomycota</taxon>
        <taxon>Pezizomycotina</taxon>
        <taxon>Sordariomycetes</taxon>
        <taxon>Hypocreomycetidae</taxon>
        <taxon>Hypocreales</taxon>
        <taxon>Hypocreaceae</taxon>
        <taxon>Trichoderma</taxon>
    </lineage>
</organism>
<protein>
    <submittedName>
        <fullName evidence="1">Uncharacterized protein</fullName>
    </submittedName>
</protein>
<evidence type="ECO:0000313" key="2">
    <source>
        <dbReference type="Proteomes" id="UP000801864"/>
    </source>
</evidence>
<dbReference type="AlphaFoldDB" id="A0A9P4XS07"/>
<keyword evidence="2" id="KW-1185">Reference proteome</keyword>
<evidence type="ECO:0000313" key="1">
    <source>
        <dbReference type="EMBL" id="KAF3077213.1"/>
    </source>
</evidence>
<accession>A0A9P4XS07</accession>
<proteinExistence type="predicted"/>